<sequence>MSTLLIDLPSSVYEYIVKLMNTQCLVAGKQKYRIVECEAYYRADCHPDPYVHGSPEQKQYETWYFNGYGLDITLGKEHEDEDKCVYAGILIRGVCTLEEIPRYVSGPANVLRELIKQFGSVTDSGSTFYLKDLPPELQIERVIYRSTRIGLFQKKGDTDFHIRPYRFLTDLVVEHKFKSKEKALRQWVLDRRLDADAAHKIMGYIISGL</sequence>
<dbReference type="Proteomes" id="UP001241110">
    <property type="component" value="Unassembled WGS sequence"/>
</dbReference>
<name>A0AAE3QW74_9BACT</name>
<evidence type="ECO:0000313" key="2">
    <source>
        <dbReference type="Proteomes" id="UP001241110"/>
    </source>
</evidence>
<evidence type="ECO:0000313" key="1">
    <source>
        <dbReference type="EMBL" id="MDJ1484331.1"/>
    </source>
</evidence>
<dbReference type="InterPro" id="IPR011034">
    <property type="entry name" value="Formyl_transferase-like_C_sf"/>
</dbReference>
<proteinExistence type="predicted"/>
<accession>A0AAE3QW74</accession>
<gene>
    <name evidence="1" type="ORF">QNI16_27790</name>
</gene>
<protein>
    <submittedName>
        <fullName evidence="1">Uncharacterized protein</fullName>
    </submittedName>
</protein>
<dbReference type="RefSeq" id="WP_313985486.1">
    <property type="nucleotide sequence ID" value="NZ_JASJOS010000014.1"/>
</dbReference>
<dbReference type="AlphaFoldDB" id="A0AAE3QW74"/>
<organism evidence="1 2">
    <name type="scientific">Xanthocytophaga flava</name>
    <dbReference type="NCBI Taxonomy" id="3048013"/>
    <lineage>
        <taxon>Bacteria</taxon>
        <taxon>Pseudomonadati</taxon>
        <taxon>Bacteroidota</taxon>
        <taxon>Cytophagia</taxon>
        <taxon>Cytophagales</taxon>
        <taxon>Rhodocytophagaceae</taxon>
        <taxon>Xanthocytophaga</taxon>
    </lineage>
</organism>
<dbReference type="GO" id="GO:0003824">
    <property type="term" value="F:catalytic activity"/>
    <property type="evidence" value="ECO:0007669"/>
    <property type="project" value="InterPro"/>
</dbReference>
<dbReference type="SUPFAM" id="SSF50486">
    <property type="entry name" value="FMT C-terminal domain-like"/>
    <property type="match status" value="1"/>
</dbReference>
<reference evidence="1" key="1">
    <citation type="submission" date="2023-05" db="EMBL/GenBank/DDBJ databases">
        <authorList>
            <person name="Zhang X."/>
        </authorList>
    </citation>
    <scope>NUCLEOTIDE SEQUENCE</scope>
    <source>
        <strain evidence="1">YF14B1</strain>
    </source>
</reference>
<comment type="caution">
    <text evidence="1">The sequence shown here is derived from an EMBL/GenBank/DDBJ whole genome shotgun (WGS) entry which is preliminary data.</text>
</comment>
<dbReference type="EMBL" id="JASJOS010000014">
    <property type="protein sequence ID" value="MDJ1484331.1"/>
    <property type="molecule type" value="Genomic_DNA"/>
</dbReference>